<feature type="compositionally biased region" description="Basic and acidic residues" evidence="1">
    <location>
        <begin position="385"/>
        <end position="398"/>
    </location>
</feature>
<sequence>MSEFDDPANNTEEWENLLINNQITPEMRRILECTDRRMNGMCRCIQKSILGTEKSAIKRTQQLHEIIGITSEARRLKNVRQEEGEIENGRRYSRAYIAFVEESKDKLGSTGMRFCKKAIVKILRCSLNFLYTRNTAPKARRALHSVEKLSELKCCAKNCIRLLLSRYPDVLEDFRQRSLGSSKERRELYYDMRDHASQPCDNAIREIVQLSKATINNLRAKSRHEGVPHGAHGKKKHHAMVGSTGELMSPATPLTPATPLAPALTLTPCTPTTPSTPAVFSNTLVDNFKRPATHPPLSPKIRATHFSFERPSLFIPQHSPAPLSPTSPLAFFSQLSPSPFLGHHESLYLQQHLHNTASFSARDRLDSIKAEPGDDIKEDHLEKIQEDGEKDQERRCSSSDHGSLKSPKFFAQLTTPPYIDIKKEQKSPPSPPVPTIKIQPPPVLTPKRSKKSRPVPGLDLISPKKSLNVPLEDSMTQTPTMVPRTPSKLRDQFGPITPKGVSDSSVFFPSH</sequence>
<evidence type="ECO:0000313" key="2">
    <source>
        <dbReference type="EMBL" id="CAG5110510.1"/>
    </source>
</evidence>
<feature type="compositionally biased region" description="Pro residues" evidence="1">
    <location>
        <begin position="428"/>
        <end position="444"/>
    </location>
</feature>
<feature type="region of interest" description="Disordered" evidence="1">
    <location>
        <begin position="421"/>
        <end position="511"/>
    </location>
</feature>
<dbReference type="EMBL" id="OU015567">
    <property type="protein sequence ID" value="CAG5110510.1"/>
    <property type="molecule type" value="Genomic_DNA"/>
</dbReference>
<protein>
    <submittedName>
        <fullName evidence="2">Oidioi.mRNA.OKI2018_I69.chr2.g4908.t1.cds</fullName>
    </submittedName>
</protein>
<evidence type="ECO:0000313" key="3">
    <source>
        <dbReference type="Proteomes" id="UP001158576"/>
    </source>
</evidence>
<reference evidence="2 3" key="1">
    <citation type="submission" date="2021-04" db="EMBL/GenBank/DDBJ databases">
        <authorList>
            <person name="Bliznina A."/>
        </authorList>
    </citation>
    <scope>NUCLEOTIDE SEQUENCE [LARGE SCALE GENOMIC DNA]</scope>
</reference>
<accession>A0ABN7SYV7</accession>
<evidence type="ECO:0000256" key="1">
    <source>
        <dbReference type="SAM" id="MobiDB-lite"/>
    </source>
</evidence>
<proteinExistence type="predicted"/>
<name>A0ABN7SYV7_OIKDI</name>
<feature type="region of interest" description="Disordered" evidence="1">
    <location>
        <begin position="385"/>
        <end position="409"/>
    </location>
</feature>
<feature type="compositionally biased region" description="Polar residues" evidence="1">
    <location>
        <begin position="502"/>
        <end position="511"/>
    </location>
</feature>
<organism evidence="2 3">
    <name type="scientific">Oikopleura dioica</name>
    <name type="common">Tunicate</name>
    <dbReference type="NCBI Taxonomy" id="34765"/>
    <lineage>
        <taxon>Eukaryota</taxon>
        <taxon>Metazoa</taxon>
        <taxon>Chordata</taxon>
        <taxon>Tunicata</taxon>
        <taxon>Appendicularia</taxon>
        <taxon>Copelata</taxon>
        <taxon>Oikopleuridae</taxon>
        <taxon>Oikopleura</taxon>
    </lineage>
</organism>
<dbReference type="Proteomes" id="UP001158576">
    <property type="component" value="Chromosome 2"/>
</dbReference>
<keyword evidence="3" id="KW-1185">Reference proteome</keyword>
<gene>
    <name evidence="2" type="ORF">OKIOD_LOCUS13673</name>
</gene>